<dbReference type="PANTHER" id="PTHR38479:SF2">
    <property type="entry name" value="WINGED HELIX DNA-BINDING DOMAIN-CONTAINING PROTEIN"/>
    <property type="match status" value="1"/>
</dbReference>
<evidence type="ECO:0000313" key="2">
    <source>
        <dbReference type="Proteomes" id="UP001059836"/>
    </source>
</evidence>
<dbReference type="Pfam" id="PF06224">
    <property type="entry name" value="AlkZ-like"/>
    <property type="match status" value="1"/>
</dbReference>
<dbReference type="PANTHER" id="PTHR38479">
    <property type="entry name" value="LMO0824 PROTEIN"/>
    <property type="match status" value="1"/>
</dbReference>
<keyword evidence="2" id="KW-1185">Reference proteome</keyword>
<proteinExistence type="predicted"/>
<dbReference type="GO" id="GO:0003677">
    <property type="term" value="F:DNA binding"/>
    <property type="evidence" value="ECO:0007669"/>
    <property type="project" value="UniProtKB-KW"/>
</dbReference>
<keyword evidence="1" id="KW-0238">DNA-binding</keyword>
<name>A0ABX6IN41_9ACTN</name>
<gene>
    <name evidence="1" type="ORF">GII31_21995</name>
</gene>
<accession>A0ABX6IN41</accession>
<sequence length="406" mass="44147">MPGRPVLLRRGLSPAIPGEKPERLSLSCVDRPEVSRVSDRIGLRQWNRTLLQRQHLLARVDDDAVEVLDRVVGMQSQDPRAAFFGLHARLENFVPAELDTLMTDRETVRMALLRSTVCLLDTEDARWIRPVVQPALDAELTGTHARRLVAATPQAIVEAAGEILADGPIRGDDLGKRLAQRFPEEAPVILTRVVRCALPLVQVPPRGLWAGSGSPTYSLFDDWAGAGAPALTGDEARCELVRLYLRGFGPATVAAIQMWSGISGLKPLVEKMEADWELAKLTGPDGETLYDLDGLGLAAADEPAPVRLLAPYDHVVAAAADRRRVAGEDALKAIGTPNGQMRGLILIDGWLSGTWTAAGGREPSVELFGEPTRSQRAGLDIEVQRLREFIRGRPADTLDSAEWAAD</sequence>
<dbReference type="InterPro" id="IPR009351">
    <property type="entry name" value="AlkZ-like"/>
</dbReference>
<dbReference type="EMBL" id="CP045809">
    <property type="protein sequence ID" value="QHN37172.1"/>
    <property type="molecule type" value="Genomic_DNA"/>
</dbReference>
<organism evidence="1 2">
    <name type="scientific">Gordonia pseudamarae</name>
    <dbReference type="NCBI Taxonomy" id="2831662"/>
    <lineage>
        <taxon>Bacteria</taxon>
        <taxon>Bacillati</taxon>
        <taxon>Actinomycetota</taxon>
        <taxon>Actinomycetes</taxon>
        <taxon>Mycobacteriales</taxon>
        <taxon>Gordoniaceae</taxon>
        <taxon>Gordonia</taxon>
    </lineage>
</organism>
<reference evidence="1" key="1">
    <citation type="journal article" date="2021" name="Nat. Microbiol.">
        <title>Cocultivation of an ultrasmall environmental parasitic bacterium with lytic ability against bacteria associated with wastewater foams.</title>
        <authorList>
            <person name="Batinovic S."/>
            <person name="Rose J.J.A."/>
            <person name="Ratcliffe J."/>
            <person name="Seviour R.J."/>
            <person name="Petrovski S."/>
        </authorList>
    </citation>
    <scope>NUCLEOTIDE SEQUENCE</scope>
    <source>
        <strain evidence="1">CON9</strain>
    </source>
</reference>
<dbReference type="Proteomes" id="UP001059836">
    <property type="component" value="Chromosome"/>
</dbReference>
<protein>
    <submittedName>
        <fullName evidence="1">Winged helix DNA-binding domain-containing protein</fullName>
    </submittedName>
</protein>
<evidence type="ECO:0000313" key="1">
    <source>
        <dbReference type="EMBL" id="QHN37172.1"/>
    </source>
</evidence>